<dbReference type="AlphaFoldDB" id="V2UNE6"/>
<dbReference type="OrthoDB" id="6713242at2"/>
<proteinExistence type="predicted"/>
<name>V2UNE6_9GAMM</name>
<evidence type="ECO:0000256" key="1">
    <source>
        <dbReference type="SAM" id="SignalP"/>
    </source>
</evidence>
<reference evidence="2 3" key="1">
    <citation type="submission" date="2013-10" db="EMBL/GenBank/DDBJ databases">
        <title>The Genome Sequence of Acinetobacter tjernbergiae CIP107465.</title>
        <authorList>
            <consortium name="The Broad Institute Genomics Platform"/>
            <consortium name="The Broad Institute Genome Sequencing Center for Infectious Disease"/>
            <person name="Cerqueira G."/>
            <person name="Feldgarden M."/>
            <person name="Courvalin P."/>
            <person name="Grillot-Courvalin C."/>
            <person name="Clermont D."/>
            <person name="Rocha E."/>
            <person name="Yoon E.-J."/>
            <person name="Nemec A."/>
            <person name="Young S.K."/>
            <person name="Zeng Q."/>
            <person name="Gargeya S."/>
            <person name="Fitzgerald M."/>
            <person name="Abouelleil A."/>
            <person name="Alvarado L."/>
            <person name="Berlin A.M."/>
            <person name="Chapman S.B."/>
            <person name="Gainer-Dewar J."/>
            <person name="Goldberg J."/>
            <person name="Gnerre S."/>
            <person name="Griggs A."/>
            <person name="Gujja S."/>
            <person name="Hansen M."/>
            <person name="Howarth C."/>
            <person name="Imamovic A."/>
            <person name="Ireland A."/>
            <person name="Larimer J."/>
            <person name="McCowan C."/>
            <person name="Murphy C."/>
            <person name="Pearson M."/>
            <person name="Poon T.W."/>
            <person name="Priest M."/>
            <person name="Roberts A."/>
            <person name="Saif S."/>
            <person name="Shea T."/>
            <person name="Sykes S."/>
            <person name="Wortman J."/>
            <person name="Nusbaum C."/>
            <person name="Birren B."/>
        </authorList>
    </citation>
    <scope>NUCLEOTIDE SEQUENCE [LARGE SCALE GENOMIC DNA]</scope>
    <source>
        <strain evidence="2 3">CIP 107465</strain>
    </source>
</reference>
<gene>
    <name evidence="2" type="ORF">F990_01241</name>
</gene>
<evidence type="ECO:0000313" key="3">
    <source>
        <dbReference type="Proteomes" id="UP000017404"/>
    </source>
</evidence>
<accession>V2UNE6</accession>
<feature type="signal peptide" evidence="1">
    <location>
        <begin position="1"/>
        <end position="24"/>
    </location>
</feature>
<dbReference type="PATRIC" id="fig|1120928.5.peg.1271"/>
<feature type="chain" id="PRO_5004712228" evidence="1">
    <location>
        <begin position="25"/>
        <end position="281"/>
    </location>
</feature>
<dbReference type="RefSeq" id="WP_018677968.1">
    <property type="nucleotide sequence ID" value="NZ_AYEV01000010.1"/>
</dbReference>
<organism evidence="2 3">
    <name type="scientific">Acinetobacter tjernbergiae DSM 14971 = CIP 107465</name>
    <dbReference type="NCBI Taxonomy" id="1120928"/>
    <lineage>
        <taxon>Bacteria</taxon>
        <taxon>Pseudomonadati</taxon>
        <taxon>Pseudomonadota</taxon>
        <taxon>Gammaproteobacteria</taxon>
        <taxon>Moraxellales</taxon>
        <taxon>Moraxellaceae</taxon>
        <taxon>Acinetobacter</taxon>
    </lineage>
</organism>
<dbReference type="EMBL" id="AYEV01000010">
    <property type="protein sequence ID" value="ESK56243.1"/>
    <property type="molecule type" value="Genomic_DNA"/>
</dbReference>
<dbReference type="eggNOG" id="ENOG503031T">
    <property type="taxonomic scope" value="Bacteria"/>
</dbReference>
<comment type="caution">
    <text evidence="2">The sequence shown here is derived from an EMBL/GenBank/DDBJ whole genome shotgun (WGS) entry which is preliminary data.</text>
</comment>
<dbReference type="STRING" id="202955.GCA_000759995_02340"/>
<protein>
    <submittedName>
        <fullName evidence="2">Uncharacterized protein</fullName>
    </submittedName>
</protein>
<sequence>MNKLNKLSWFVAVVIFTFTSSVSADEVLTPPQAAIKISLASSDTDFSIDMTNAAAVPVPIQAVQGVDPLVALTGVIIGYMAVDKISSTAEQAEQKKKIPHLLEISETINPHLLLKNQFNSEIIKYPKWADGRSYQLDIAPEYHLNATLNTIRMVFKYHLKASKPNTKSESTKANIYIFHNLDQETSNPEKIKTWEEANEEKLKNTFLQSAILLTDAFSNIDVNQTLNSDFLIATTFNDEKLRGFAIKQDHDWLWLLDQNKNIYILKPKRTFVLKAGNLKTS</sequence>
<keyword evidence="1" id="KW-0732">Signal</keyword>
<keyword evidence="3" id="KW-1185">Reference proteome</keyword>
<dbReference type="Proteomes" id="UP000017404">
    <property type="component" value="Unassembled WGS sequence"/>
</dbReference>
<evidence type="ECO:0000313" key="2">
    <source>
        <dbReference type="EMBL" id="ESK56243.1"/>
    </source>
</evidence>